<dbReference type="PANTHER" id="PTHR11699">
    <property type="entry name" value="ALDEHYDE DEHYDROGENASE-RELATED"/>
    <property type="match status" value="1"/>
</dbReference>
<dbReference type="Proteomes" id="UP000002204">
    <property type="component" value="Chromosome"/>
</dbReference>
<feature type="active site" evidence="3">
    <location>
        <position position="268"/>
    </location>
</feature>
<dbReference type="InterPro" id="IPR016163">
    <property type="entry name" value="Ald_DH_C"/>
</dbReference>
<evidence type="ECO:0000256" key="4">
    <source>
        <dbReference type="RuleBase" id="RU003345"/>
    </source>
</evidence>
<dbReference type="InterPro" id="IPR016161">
    <property type="entry name" value="Ald_DH/histidinol_DH"/>
</dbReference>
<keyword evidence="2 4" id="KW-0560">Oxidoreductase</keyword>
<dbReference type="InterPro" id="IPR029510">
    <property type="entry name" value="Ald_DH_CS_GLU"/>
</dbReference>
<organism evidence="6 7">
    <name type="scientific">Rhodococcus erythropolis (strain PR4 / NBRC 100887)</name>
    <dbReference type="NCBI Taxonomy" id="234621"/>
    <lineage>
        <taxon>Bacteria</taxon>
        <taxon>Bacillati</taxon>
        <taxon>Actinomycetota</taxon>
        <taxon>Actinomycetes</taxon>
        <taxon>Mycobacteriales</taxon>
        <taxon>Nocardiaceae</taxon>
        <taxon>Rhodococcus</taxon>
        <taxon>Rhodococcus erythropolis group</taxon>
    </lineage>
</organism>
<dbReference type="CDD" id="cd07101">
    <property type="entry name" value="ALDH_SSADH2_GabD2"/>
    <property type="match status" value="1"/>
</dbReference>
<dbReference type="eggNOG" id="COG1012">
    <property type="taxonomic scope" value="Bacteria"/>
</dbReference>
<comment type="similarity">
    <text evidence="1 4">Belongs to the aldehyde dehydrogenase family.</text>
</comment>
<reference evidence="6 7" key="2">
    <citation type="journal article" date="2006" name="Environ. Microbiol.">
        <title>Sequence analysis of three plasmids harboured in Rhodococcus erythropolis strain PR4.</title>
        <authorList>
            <person name="Sekine M."/>
            <person name="Tanikawa S."/>
            <person name="Omata S."/>
            <person name="Saito M."/>
            <person name="Fujisawa T."/>
            <person name="Tsukatani N."/>
            <person name="Tajima T."/>
            <person name="Sekigawa T."/>
            <person name="Kosugi H."/>
            <person name="Matsuo Y."/>
            <person name="Nishiko R."/>
            <person name="Imamura K."/>
            <person name="Ito M."/>
            <person name="Narita H."/>
            <person name="Tago S."/>
            <person name="Fujita N."/>
            <person name="Harayama S."/>
        </authorList>
    </citation>
    <scope>NUCLEOTIDE SEQUENCE [LARGE SCALE GENOMIC DNA]</scope>
    <source>
        <strain evidence="7">PR4 / NBRC 100887</strain>
    </source>
</reference>
<gene>
    <name evidence="6" type="ordered locus">RER_07860</name>
</gene>
<dbReference type="Gene3D" id="3.40.605.10">
    <property type="entry name" value="Aldehyde Dehydrogenase, Chain A, domain 1"/>
    <property type="match status" value="1"/>
</dbReference>
<accession>C0ZQ16</accession>
<dbReference type="Pfam" id="PF00171">
    <property type="entry name" value="Aldedh"/>
    <property type="match status" value="1"/>
</dbReference>
<dbReference type="FunFam" id="3.40.309.10:FF:000009">
    <property type="entry name" value="Aldehyde dehydrogenase A"/>
    <property type="match status" value="1"/>
</dbReference>
<name>C0ZQ16_RHOE4</name>
<evidence type="ECO:0000256" key="1">
    <source>
        <dbReference type="ARBA" id="ARBA00009986"/>
    </source>
</evidence>
<sequence>MTTRTDKTGTTTSTASNAPSTAIASDVLARLIESLSGGGPDVSTAEPATGQHLATFRTSTAGDVSTAFTAARKAQRSWAATSPRQRAKPFLRLHDLVLANEGLIDIVQAETGKSRNSAFEETLDVAGLALYYGRHAAKFLAPRRRAGAIPLATQTRELRQPKGVVGIISPWNYPLSLGVCDIIPALLAGNAVVHKPDTQTVLTALRARELLIEAGLAPGLWQIVVGEPETVGQPIIDHADHICFTGSTGAGRKIAEAAASRLIGCTLELGGKNPMLVLDDADLNKAAKGAARACFSTAGQLCLSTERLYIANTIYDEFVRKLVDETRSLRLGKGTGFDYDIGTLTSQRQFDNVERHVTDARKHGATVLAGGRPRADLGPYFYEPTILEGVTPEMEVHSNETFGPVVSLYRIHSDNEAIRLANDTEFGLNASIWTSSTSRGRRVAERIRCGTVNINEGYGSAYASNDAPMGGMKASGQGRRHGEHGILEYTELQTIASQHVVGFDPPPGVSTEQNATILARMYRLMKMFRIK</sequence>
<proteinExistence type="inferred from homology"/>
<dbReference type="InterPro" id="IPR015590">
    <property type="entry name" value="Aldehyde_DH_dom"/>
</dbReference>
<reference evidence="7" key="1">
    <citation type="submission" date="2005-03" db="EMBL/GenBank/DDBJ databases">
        <title>Comparison of the complete genome sequences of Rhodococcus erythropolis PR4 and Rhodococcus opacus B4.</title>
        <authorList>
            <person name="Takarada H."/>
            <person name="Sekine M."/>
            <person name="Hosoyama A."/>
            <person name="Yamada R."/>
            <person name="Fujisawa T."/>
            <person name="Omata S."/>
            <person name="Shimizu A."/>
            <person name="Tsukatani N."/>
            <person name="Tanikawa S."/>
            <person name="Fujita N."/>
            <person name="Harayama S."/>
        </authorList>
    </citation>
    <scope>NUCLEOTIDE SEQUENCE [LARGE SCALE GENOMIC DNA]</scope>
    <source>
        <strain evidence="7">PR4 / NBRC 100887</strain>
    </source>
</reference>
<dbReference type="SUPFAM" id="SSF53720">
    <property type="entry name" value="ALDH-like"/>
    <property type="match status" value="1"/>
</dbReference>
<feature type="domain" description="Aldehyde dehydrogenase" evidence="5">
    <location>
        <begin position="42"/>
        <end position="495"/>
    </location>
</feature>
<dbReference type="KEGG" id="rer:RER_07860"/>
<evidence type="ECO:0000256" key="2">
    <source>
        <dbReference type="ARBA" id="ARBA00023002"/>
    </source>
</evidence>
<dbReference type="HOGENOM" id="CLU_005391_1_0_11"/>
<dbReference type="NCBIfam" id="NF006916">
    <property type="entry name" value="PRK09407.1"/>
    <property type="match status" value="1"/>
</dbReference>
<protein>
    <submittedName>
        <fullName evidence="6">Putative aldehyde dehydrogenase</fullName>
        <ecNumber evidence="6">1.2.1.-</ecNumber>
    </submittedName>
</protein>
<evidence type="ECO:0000259" key="5">
    <source>
        <dbReference type="Pfam" id="PF00171"/>
    </source>
</evidence>
<dbReference type="RefSeq" id="WP_020906182.1">
    <property type="nucleotide sequence ID" value="NC_012490.1"/>
</dbReference>
<dbReference type="EMBL" id="AP008957">
    <property type="protein sequence ID" value="BAH31494.1"/>
    <property type="molecule type" value="Genomic_DNA"/>
</dbReference>
<dbReference type="EC" id="1.2.1.-" evidence="6"/>
<dbReference type="Gene3D" id="3.40.309.10">
    <property type="entry name" value="Aldehyde Dehydrogenase, Chain A, domain 2"/>
    <property type="match status" value="1"/>
</dbReference>
<evidence type="ECO:0000313" key="7">
    <source>
        <dbReference type="Proteomes" id="UP000002204"/>
    </source>
</evidence>
<dbReference type="InterPro" id="IPR016162">
    <property type="entry name" value="Ald_DH_N"/>
</dbReference>
<dbReference type="PROSITE" id="PS00687">
    <property type="entry name" value="ALDEHYDE_DEHYDR_GLU"/>
    <property type="match status" value="1"/>
</dbReference>
<dbReference type="GO" id="GO:0016620">
    <property type="term" value="F:oxidoreductase activity, acting on the aldehyde or oxo group of donors, NAD or NADP as acceptor"/>
    <property type="evidence" value="ECO:0007669"/>
    <property type="project" value="InterPro"/>
</dbReference>
<evidence type="ECO:0000313" key="6">
    <source>
        <dbReference type="EMBL" id="BAH31494.1"/>
    </source>
</evidence>
<dbReference type="AlphaFoldDB" id="C0ZQ16"/>
<evidence type="ECO:0000256" key="3">
    <source>
        <dbReference type="PROSITE-ProRule" id="PRU10007"/>
    </source>
</evidence>